<evidence type="ECO:0000313" key="2">
    <source>
        <dbReference type="Proteomes" id="UP000258522"/>
    </source>
</evidence>
<reference evidence="1 2" key="1">
    <citation type="submission" date="2018-07" db="EMBL/GenBank/DDBJ databases">
        <title>Whole genome sequence of Mycobacterium uberis.</title>
        <authorList>
            <person name="Benjak A."/>
        </authorList>
    </citation>
    <scope>NUCLEOTIDE SEQUENCE [LARGE SCALE GENOMIC DNA]</scope>
    <source>
        <strain evidence="1 2">Jura</strain>
    </source>
</reference>
<protein>
    <submittedName>
        <fullName evidence="1">Uncharacterized protein</fullName>
    </submittedName>
</protein>
<keyword evidence="2" id="KW-1185">Reference proteome</keyword>
<name>A0A3E1HJ92_9MYCO</name>
<organism evidence="1 2">
    <name type="scientific">Mycobacterium uberis</name>
    <dbReference type="NCBI Taxonomy" id="2162698"/>
    <lineage>
        <taxon>Bacteria</taxon>
        <taxon>Bacillati</taxon>
        <taxon>Actinomycetota</taxon>
        <taxon>Actinomycetes</taxon>
        <taxon>Mycobacteriales</taxon>
        <taxon>Mycobacteriaceae</taxon>
        <taxon>Mycobacterium</taxon>
    </lineage>
</organism>
<evidence type="ECO:0000313" key="1">
    <source>
        <dbReference type="EMBL" id="RFD26369.1"/>
    </source>
</evidence>
<gene>
    <name evidence="1" type="ORF">MUBE_05735</name>
</gene>
<dbReference type="EMBL" id="QAYL01000006">
    <property type="protein sequence ID" value="RFD26369.1"/>
    <property type="molecule type" value="Genomic_DNA"/>
</dbReference>
<accession>A0A3E1HJ92</accession>
<proteinExistence type="predicted"/>
<dbReference type="AlphaFoldDB" id="A0A3E1HJ92"/>
<sequence>MRRHDRASSESFDVKVHLALDAARYLAADFKLDTYDGFSSVRRRIFELEIARAHMTTYQMEPTSVVVRLVQQFASVELTSQGSLGVLSGRIQLGLGYIEPDGGNDIAICKF</sequence>
<comment type="caution">
    <text evidence="1">The sequence shown here is derived from an EMBL/GenBank/DDBJ whole genome shotgun (WGS) entry which is preliminary data.</text>
</comment>
<dbReference type="Proteomes" id="UP000258522">
    <property type="component" value="Unassembled WGS sequence"/>
</dbReference>